<reference evidence="2 3" key="1">
    <citation type="submission" date="2018-03" db="EMBL/GenBank/DDBJ databases">
        <title>Genomes of Pezizomycetes fungi and the evolution of truffles.</title>
        <authorList>
            <person name="Murat C."/>
            <person name="Payen T."/>
            <person name="Noel B."/>
            <person name="Kuo A."/>
            <person name="Martin F.M."/>
        </authorList>
    </citation>
    <scope>NUCLEOTIDE SEQUENCE [LARGE SCALE GENOMIC DNA]</scope>
    <source>
        <strain evidence="2">091103-1</strain>
    </source>
</reference>
<feature type="compositionally biased region" description="Polar residues" evidence="1">
    <location>
        <begin position="1"/>
        <end position="27"/>
    </location>
</feature>
<proteinExistence type="predicted"/>
<organism evidence="2 3">
    <name type="scientific">Tuber magnatum</name>
    <name type="common">white Piedmont truffle</name>
    <dbReference type="NCBI Taxonomy" id="42249"/>
    <lineage>
        <taxon>Eukaryota</taxon>
        <taxon>Fungi</taxon>
        <taxon>Dikarya</taxon>
        <taxon>Ascomycota</taxon>
        <taxon>Pezizomycotina</taxon>
        <taxon>Pezizomycetes</taxon>
        <taxon>Pezizales</taxon>
        <taxon>Tuberaceae</taxon>
        <taxon>Tuber</taxon>
    </lineage>
</organism>
<evidence type="ECO:0000313" key="3">
    <source>
        <dbReference type="Proteomes" id="UP000246991"/>
    </source>
</evidence>
<evidence type="ECO:0000313" key="2">
    <source>
        <dbReference type="EMBL" id="PWW77133.1"/>
    </source>
</evidence>
<comment type="caution">
    <text evidence="2">The sequence shown here is derived from an EMBL/GenBank/DDBJ whole genome shotgun (WGS) entry which is preliminary data.</text>
</comment>
<dbReference type="EMBL" id="PYWC01000026">
    <property type="protein sequence ID" value="PWW77133.1"/>
    <property type="molecule type" value="Genomic_DNA"/>
</dbReference>
<keyword evidence="3" id="KW-1185">Reference proteome</keyword>
<accession>A0A317SRR7</accession>
<dbReference type="OrthoDB" id="5458181at2759"/>
<feature type="region of interest" description="Disordered" evidence="1">
    <location>
        <begin position="1"/>
        <end position="59"/>
    </location>
</feature>
<name>A0A317SRR7_9PEZI</name>
<dbReference type="AlphaFoldDB" id="A0A317SRR7"/>
<feature type="compositionally biased region" description="Basic residues" evidence="1">
    <location>
        <begin position="39"/>
        <end position="55"/>
    </location>
</feature>
<protein>
    <submittedName>
        <fullName evidence="2">Uncharacterized protein</fullName>
    </submittedName>
</protein>
<evidence type="ECO:0000256" key="1">
    <source>
        <dbReference type="SAM" id="MobiDB-lite"/>
    </source>
</evidence>
<sequence>MDSAQQSALSKHKINITTVPNGSSKQPPASKPTEETSHAKKVKSAPKRPERKAKKISAENAKILESLPEPLEFEAYKSLFIAYRASPILPPEFSSDPEPLALFNLFFENNILVQIITNTNCYAKIKQQTAQSN</sequence>
<gene>
    <name evidence="2" type="ORF">C7212DRAFT_342941</name>
</gene>
<dbReference type="Proteomes" id="UP000246991">
    <property type="component" value="Unassembled WGS sequence"/>
</dbReference>